<gene>
    <name evidence="2" type="ORF">J2S74_002004</name>
</gene>
<dbReference type="RefSeq" id="WP_307324809.1">
    <property type="nucleotide sequence ID" value="NZ_JAUSUG010000006.1"/>
</dbReference>
<feature type="domain" description="ThuA-like" evidence="1">
    <location>
        <begin position="3"/>
        <end position="218"/>
    </location>
</feature>
<dbReference type="InterPro" id="IPR029062">
    <property type="entry name" value="Class_I_gatase-like"/>
</dbReference>
<protein>
    <submittedName>
        <fullName evidence="2">Trehalose utilization protein</fullName>
    </submittedName>
</protein>
<sequence>MVNVTVWNENRHEQKNPLVREIYPKGIHGVIADFLNEEGLDVRTATLDEPEHGLTDDVLSETDVLIWWGHLAHHEVADEIVQKVKERVLNGMGLIVLHSGHFSKIFKSLMGTTCDLKWREADEKERLWVVDPSHPIVEGIGEYIELEKEEMYGEHFDIPAPDQLLFMSWFEGGEVFRSGCTYQRGKGKIFYFRPGHETYPTYHHTEIQQVIKNAVHWAKPTELPKPVYGNAKPLEEIKQKN</sequence>
<evidence type="ECO:0000313" key="3">
    <source>
        <dbReference type="Proteomes" id="UP001230005"/>
    </source>
</evidence>
<keyword evidence="3" id="KW-1185">Reference proteome</keyword>
<comment type="caution">
    <text evidence="2">The sequence shown here is derived from an EMBL/GenBank/DDBJ whole genome shotgun (WGS) entry which is preliminary data.</text>
</comment>
<dbReference type="InterPro" id="IPR029010">
    <property type="entry name" value="ThuA-like"/>
</dbReference>
<dbReference type="Pfam" id="PF06283">
    <property type="entry name" value="ThuA"/>
    <property type="match status" value="1"/>
</dbReference>
<dbReference type="Proteomes" id="UP001230005">
    <property type="component" value="Unassembled WGS sequence"/>
</dbReference>
<dbReference type="PIRSF" id="PIRSF030013">
    <property type="entry name" value="ThuA"/>
    <property type="match status" value="1"/>
</dbReference>
<accession>A0ABT9ZTQ6</accession>
<name>A0ABT9ZTQ6_9BACI</name>
<dbReference type="SUPFAM" id="SSF52317">
    <property type="entry name" value="Class I glutamine amidotransferase-like"/>
    <property type="match status" value="1"/>
</dbReference>
<reference evidence="2 3" key="1">
    <citation type="submission" date="2023-07" db="EMBL/GenBank/DDBJ databases">
        <title>Genomic Encyclopedia of Type Strains, Phase IV (KMG-IV): sequencing the most valuable type-strain genomes for metagenomic binning, comparative biology and taxonomic classification.</title>
        <authorList>
            <person name="Goeker M."/>
        </authorList>
    </citation>
    <scope>NUCLEOTIDE SEQUENCE [LARGE SCALE GENOMIC DNA]</scope>
    <source>
        <strain evidence="2 3">DSM 9768</strain>
    </source>
</reference>
<dbReference type="InterPro" id="IPR009381">
    <property type="entry name" value="Trehalose_catabolism_ThuA_prok"/>
</dbReference>
<evidence type="ECO:0000313" key="2">
    <source>
        <dbReference type="EMBL" id="MDQ0254625.1"/>
    </source>
</evidence>
<proteinExistence type="predicted"/>
<dbReference type="Gene3D" id="3.40.50.880">
    <property type="match status" value="1"/>
</dbReference>
<dbReference type="EMBL" id="JAUSUG010000006">
    <property type="protein sequence ID" value="MDQ0254625.1"/>
    <property type="molecule type" value="Genomic_DNA"/>
</dbReference>
<evidence type="ECO:0000259" key="1">
    <source>
        <dbReference type="Pfam" id="PF06283"/>
    </source>
</evidence>
<organism evidence="2 3">
    <name type="scientific">Evansella vedderi</name>
    <dbReference type="NCBI Taxonomy" id="38282"/>
    <lineage>
        <taxon>Bacteria</taxon>
        <taxon>Bacillati</taxon>
        <taxon>Bacillota</taxon>
        <taxon>Bacilli</taxon>
        <taxon>Bacillales</taxon>
        <taxon>Bacillaceae</taxon>
        <taxon>Evansella</taxon>
    </lineage>
</organism>